<dbReference type="Proteomes" id="UP000634136">
    <property type="component" value="Unassembled WGS sequence"/>
</dbReference>
<feature type="domain" description="RNA polymerase sigma-70 region 4" evidence="3">
    <location>
        <begin position="90"/>
        <end position="142"/>
    </location>
</feature>
<dbReference type="Pfam" id="PF04539">
    <property type="entry name" value="Sigma70_r3"/>
    <property type="match status" value="1"/>
</dbReference>
<dbReference type="PANTHER" id="PTHR30603">
    <property type="entry name" value="RNA POLYMERASE SIGMA FACTOR RPO"/>
    <property type="match status" value="1"/>
</dbReference>
<reference evidence="4" key="1">
    <citation type="submission" date="2020-09" db="EMBL/GenBank/DDBJ databases">
        <title>Genome-Enabled Discovery of Anthraquinone Biosynthesis in Senna tora.</title>
        <authorList>
            <person name="Kang S.-H."/>
            <person name="Pandey R.P."/>
            <person name="Lee C.-M."/>
            <person name="Sim J.-S."/>
            <person name="Jeong J.-T."/>
            <person name="Choi B.-S."/>
            <person name="Jung M."/>
            <person name="Ginzburg D."/>
            <person name="Zhao K."/>
            <person name="Won S.Y."/>
            <person name="Oh T.-J."/>
            <person name="Yu Y."/>
            <person name="Kim N.-H."/>
            <person name="Lee O.R."/>
            <person name="Lee T.-H."/>
            <person name="Bashyal P."/>
            <person name="Kim T.-S."/>
            <person name="Lee W.-H."/>
            <person name="Kawkins C."/>
            <person name="Kim C.-K."/>
            <person name="Kim J.S."/>
            <person name="Ahn B.O."/>
            <person name="Rhee S.Y."/>
            <person name="Sohng J.K."/>
        </authorList>
    </citation>
    <scope>NUCLEOTIDE SEQUENCE</scope>
    <source>
        <tissue evidence="4">Leaf</tissue>
    </source>
</reference>
<evidence type="ECO:0000256" key="1">
    <source>
        <dbReference type="ARBA" id="ARBA00007788"/>
    </source>
</evidence>
<evidence type="ECO:0000259" key="3">
    <source>
        <dbReference type="Pfam" id="PF04545"/>
    </source>
</evidence>
<dbReference type="InterPro" id="IPR036388">
    <property type="entry name" value="WH-like_DNA-bd_sf"/>
</dbReference>
<dbReference type="InterPro" id="IPR013324">
    <property type="entry name" value="RNA_pol_sigma_r3/r4-like"/>
</dbReference>
<evidence type="ECO:0000313" key="4">
    <source>
        <dbReference type="EMBL" id="KAF7824595.1"/>
    </source>
</evidence>
<organism evidence="4 5">
    <name type="scientific">Senna tora</name>
    <dbReference type="NCBI Taxonomy" id="362788"/>
    <lineage>
        <taxon>Eukaryota</taxon>
        <taxon>Viridiplantae</taxon>
        <taxon>Streptophyta</taxon>
        <taxon>Embryophyta</taxon>
        <taxon>Tracheophyta</taxon>
        <taxon>Spermatophyta</taxon>
        <taxon>Magnoliopsida</taxon>
        <taxon>eudicotyledons</taxon>
        <taxon>Gunneridae</taxon>
        <taxon>Pentapetalae</taxon>
        <taxon>rosids</taxon>
        <taxon>fabids</taxon>
        <taxon>Fabales</taxon>
        <taxon>Fabaceae</taxon>
        <taxon>Caesalpinioideae</taxon>
        <taxon>Cassia clade</taxon>
        <taxon>Senna</taxon>
    </lineage>
</organism>
<sequence length="154" mass="17568">MVAKVAEANNVLSKRLRRVPTYDEMAEFLNVNASTVRLLSERIKTPISLDKAMIDQGHMTLQEIMGGPEELIPEKLFEREMMKQGIVKLIETLTEREAEIVRLHYGLSGQTPCSYEEIGKLLKLSRERVRQINGIALSKLKHNTIVNGLKYYVV</sequence>
<gene>
    <name evidence="4" type="ORF">G2W53_022739</name>
</gene>
<dbReference type="InterPro" id="IPR050239">
    <property type="entry name" value="Sigma-70_RNA_pol_init_factors"/>
</dbReference>
<evidence type="ECO:0000313" key="5">
    <source>
        <dbReference type="Proteomes" id="UP000634136"/>
    </source>
</evidence>
<dbReference type="GO" id="GO:0006352">
    <property type="term" value="P:DNA-templated transcription initiation"/>
    <property type="evidence" value="ECO:0007669"/>
    <property type="project" value="InterPro"/>
</dbReference>
<keyword evidence="5" id="KW-1185">Reference proteome</keyword>
<comment type="caution">
    <text evidence="4">The sequence shown here is derived from an EMBL/GenBank/DDBJ whole genome shotgun (WGS) entry which is preliminary data.</text>
</comment>
<protein>
    <submittedName>
        <fullName evidence="4">RNA polymerase sigma factor sigD, chloroplastic</fullName>
    </submittedName>
</protein>
<dbReference type="AlphaFoldDB" id="A0A834TMJ8"/>
<dbReference type="InterPro" id="IPR007630">
    <property type="entry name" value="RNA_pol_sigma70_r4"/>
</dbReference>
<dbReference type="GO" id="GO:0003700">
    <property type="term" value="F:DNA-binding transcription factor activity"/>
    <property type="evidence" value="ECO:0007669"/>
    <property type="project" value="InterPro"/>
</dbReference>
<dbReference type="Pfam" id="PF04545">
    <property type="entry name" value="Sigma70_r4"/>
    <property type="match status" value="1"/>
</dbReference>
<dbReference type="Gene3D" id="1.10.10.10">
    <property type="entry name" value="Winged helix-like DNA-binding domain superfamily/Winged helix DNA-binding domain"/>
    <property type="match status" value="2"/>
</dbReference>
<evidence type="ECO:0000259" key="2">
    <source>
        <dbReference type="Pfam" id="PF04539"/>
    </source>
</evidence>
<dbReference type="OrthoDB" id="206108at2759"/>
<name>A0A834TMJ8_9FABA</name>
<dbReference type="SUPFAM" id="SSF88659">
    <property type="entry name" value="Sigma3 and sigma4 domains of RNA polymerase sigma factors"/>
    <property type="match status" value="2"/>
</dbReference>
<proteinExistence type="inferred from homology"/>
<dbReference type="PANTHER" id="PTHR30603:SF47">
    <property type="entry name" value="RNA POLYMERASE SIGMA FACTOR SIGD, CHLOROPLASTIC"/>
    <property type="match status" value="1"/>
</dbReference>
<comment type="similarity">
    <text evidence="1">Belongs to the sigma-70 factor family.</text>
</comment>
<accession>A0A834TMJ8</accession>
<dbReference type="CDD" id="cd06171">
    <property type="entry name" value="Sigma70_r4"/>
    <property type="match status" value="1"/>
</dbReference>
<dbReference type="EMBL" id="JAAIUW010000007">
    <property type="protein sequence ID" value="KAF7824595.1"/>
    <property type="molecule type" value="Genomic_DNA"/>
</dbReference>
<feature type="domain" description="RNA polymerase sigma-70 region 3" evidence="2">
    <location>
        <begin position="4"/>
        <end position="66"/>
    </location>
</feature>
<dbReference type="InterPro" id="IPR007624">
    <property type="entry name" value="RNA_pol_sigma70_r3"/>
</dbReference>